<dbReference type="PANTHER" id="PTHR16308:SF13">
    <property type="entry name" value="PROTEIN LINGERER"/>
    <property type="match status" value="1"/>
</dbReference>
<organism evidence="5 6">
    <name type="scientific">Fasciola hepatica</name>
    <name type="common">Liver fluke</name>
    <dbReference type="NCBI Taxonomy" id="6192"/>
    <lineage>
        <taxon>Eukaryota</taxon>
        <taxon>Metazoa</taxon>
        <taxon>Spiralia</taxon>
        <taxon>Lophotrochozoa</taxon>
        <taxon>Platyhelminthes</taxon>
        <taxon>Trematoda</taxon>
        <taxon>Digenea</taxon>
        <taxon>Plagiorchiida</taxon>
        <taxon>Echinostomata</taxon>
        <taxon>Echinostomatoidea</taxon>
        <taxon>Fasciolidae</taxon>
        <taxon>Fasciola</taxon>
    </lineage>
</organism>
<feature type="compositionally biased region" description="Polar residues" evidence="4">
    <location>
        <begin position="488"/>
        <end position="531"/>
    </location>
</feature>
<dbReference type="GO" id="GO:0005737">
    <property type="term" value="C:cytoplasm"/>
    <property type="evidence" value="ECO:0007669"/>
    <property type="project" value="UniProtKB-SubCell"/>
</dbReference>
<feature type="region of interest" description="Disordered" evidence="4">
    <location>
        <begin position="367"/>
        <end position="418"/>
    </location>
</feature>
<feature type="region of interest" description="Disordered" evidence="4">
    <location>
        <begin position="90"/>
        <end position="109"/>
    </location>
</feature>
<dbReference type="PANTHER" id="PTHR16308">
    <property type="entry name" value="UBIQUITIN ASSOCIATED PROTEIN 2-LIKE/LINGERER"/>
    <property type="match status" value="1"/>
</dbReference>
<feature type="compositionally biased region" description="Polar residues" evidence="4">
    <location>
        <begin position="377"/>
        <end position="391"/>
    </location>
</feature>
<feature type="compositionally biased region" description="Polar residues" evidence="4">
    <location>
        <begin position="715"/>
        <end position="724"/>
    </location>
</feature>
<feature type="compositionally biased region" description="Polar residues" evidence="4">
    <location>
        <begin position="259"/>
        <end position="278"/>
    </location>
</feature>
<feature type="region of interest" description="Disordered" evidence="4">
    <location>
        <begin position="845"/>
        <end position="922"/>
    </location>
</feature>
<evidence type="ECO:0000313" key="5">
    <source>
        <dbReference type="EMBL" id="THD18806.1"/>
    </source>
</evidence>
<feature type="region of interest" description="Disordered" evidence="4">
    <location>
        <begin position="145"/>
        <end position="179"/>
    </location>
</feature>
<feature type="compositionally biased region" description="Polar residues" evidence="4">
    <location>
        <begin position="767"/>
        <end position="784"/>
    </location>
</feature>
<evidence type="ECO:0000256" key="3">
    <source>
        <dbReference type="ARBA" id="ARBA00022553"/>
    </source>
</evidence>
<evidence type="ECO:0000256" key="1">
    <source>
        <dbReference type="ARBA" id="ARBA00004496"/>
    </source>
</evidence>
<proteinExistence type="predicted"/>
<keyword evidence="3" id="KW-0597">Phosphoprotein</keyword>
<feature type="region of interest" description="Disordered" evidence="4">
    <location>
        <begin position="252"/>
        <end position="278"/>
    </location>
</feature>
<name>A0A4E0QZA6_FASHE</name>
<comment type="subcellular location">
    <subcellularLocation>
        <location evidence="1">Cytoplasm</location>
    </subcellularLocation>
</comment>
<dbReference type="InterPro" id="IPR009060">
    <property type="entry name" value="UBA-like_sf"/>
</dbReference>
<feature type="region of interest" description="Disordered" evidence="4">
    <location>
        <begin position="764"/>
        <end position="798"/>
    </location>
</feature>
<protein>
    <submittedName>
        <fullName evidence="5">Ubiquitin-associated protein 2</fullName>
    </submittedName>
</protein>
<comment type="caution">
    <text evidence="5">The sequence shown here is derived from an EMBL/GenBank/DDBJ whole genome shotgun (WGS) entry which is preliminary data.</text>
</comment>
<feature type="compositionally biased region" description="Low complexity" evidence="4">
    <location>
        <begin position="532"/>
        <end position="547"/>
    </location>
</feature>
<dbReference type="AlphaFoldDB" id="A0A4E0QZA6"/>
<feature type="compositionally biased region" description="Gly residues" evidence="4">
    <location>
        <begin position="865"/>
        <end position="883"/>
    </location>
</feature>
<feature type="compositionally biased region" description="Low complexity" evidence="4">
    <location>
        <begin position="700"/>
        <end position="714"/>
    </location>
</feature>
<feature type="region of interest" description="Disordered" evidence="4">
    <location>
        <begin position="626"/>
        <end position="651"/>
    </location>
</feature>
<dbReference type="SUPFAM" id="SSF46934">
    <property type="entry name" value="UBA-like"/>
    <property type="match status" value="1"/>
</dbReference>
<keyword evidence="2" id="KW-0963">Cytoplasm</keyword>
<sequence>MRVKGRDNVSLENGDCLSKMPTATAEQLNIAKMLSKPGDDADLRSHVQKLQELTECTEDQAVTALYDCENNLERAVELLLDRFRCGTDEEWHTTGKKSKPKNAPTDVDTTAVDSRFDKYNSNEEVKKSASTNSDCETFTVKETRQMDQVKSGKNEAWSGSVRRDGRGRRATGAQKSADRRSNAVLKITDGLSAAEINETIQKSKTKTLLDAEEYGEWTGEAIEVVNSNASIDEWCPEQSNLPPELFVDTEHSTAKDATGDNQPTSSVPSVNTTASPSLTTLPDTDSLFISKAVSKPPPPAFAHLPDAPVFIVPDLLPRSTSRWAFKFGAETGSPVKPKTDLSLHPSMQSAKESVSHASCAVLTQPCYSKSRPEGESQDFSSYVTPSPSKSPTVGFDVNKPNTPRSLLEDPARPDAKVEQTSNFTNAHFQNVTPVSKNTAAFSSSAKTQPSSSFEPGSGANQNTFLEPSFKNYLLDDLSNDVNKLSVGEPTNTSVKPSQFNLQQPVSQGPQTQSYSHNQGGSAVSMSNQLSKAQLSHISAHSALHSQQPIVSSAAPSQQPPVTLPPGMPHFISQFAPPAYHMFNLPGSSSNAPALFDLDQLQLIQQQQRMLYDMHLQHQAATTAQSLLPSAADSTSTSKPSSHNVTGSMGHVTAAGAGIRPDLLASAMGHAPQMLAPGHPYFSYPGLVFMNGYTNAFLNQQQQQQPTGQDTNQSQSSTHCGSPITQPQAQSSGQPQSFSGLKQVSAGVGGYDDLLDMKYGDPSKQVGFKNNSNQPNYGSFQTAGSADSVGPKMSAAHQSGNFNPAGGSAHTHFPPQFYSPAANSPYLTAAAVAAAAAAAAASVQQQQQTSVGGGPSGANPNQSNPGGSGNTSGQGNAAGAGTGGANNATGQLHLTGNPAQPLVLGAAGGGLHHRHHQRSVIPH</sequence>
<accession>A0A4E0QZA6</accession>
<gene>
    <name evidence="5" type="ORF">D915_010574</name>
</gene>
<dbReference type="CDD" id="cd14277">
    <property type="entry name" value="UBA_UBP2_like"/>
    <property type="match status" value="1"/>
</dbReference>
<reference evidence="5" key="1">
    <citation type="submission" date="2019-03" db="EMBL/GenBank/DDBJ databases">
        <title>Improved annotation for the trematode Fasciola hepatica.</title>
        <authorList>
            <person name="Choi Y.-J."/>
            <person name="Martin J."/>
            <person name="Mitreva M."/>
        </authorList>
    </citation>
    <scope>NUCLEOTIDE SEQUENCE [LARGE SCALE GENOMIC DNA]</scope>
</reference>
<dbReference type="InterPro" id="IPR051833">
    <property type="entry name" value="TC-DDR_regulator"/>
</dbReference>
<evidence type="ECO:0000313" key="6">
    <source>
        <dbReference type="Proteomes" id="UP000230066"/>
    </source>
</evidence>
<evidence type="ECO:0000256" key="2">
    <source>
        <dbReference type="ARBA" id="ARBA00022490"/>
    </source>
</evidence>
<evidence type="ECO:0000256" key="4">
    <source>
        <dbReference type="SAM" id="MobiDB-lite"/>
    </source>
</evidence>
<dbReference type="Gene3D" id="1.10.8.10">
    <property type="entry name" value="DNA helicase RuvA subunit, C-terminal domain"/>
    <property type="match status" value="1"/>
</dbReference>
<dbReference type="Proteomes" id="UP000230066">
    <property type="component" value="Unassembled WGS sequence"/>
</dbReference>
<dbReference type="GO" id="GO:0005634">
    <property type="term" value="C:nucleus"/>
    <property type="evidence" value="ECO:0007669"/>
    <property type="project" value="TreeGrafter"/>
</dbReference>
<keyword evidence="6" id="KW-1185">Reference proteome</keyword>
<feature type="region of interest" description="Disordered" evidence="4">
    <location>
        <begin position="484"/>
        <end position="559"/>
    </location>
</feature>
<dbReference type="EMBL" id="JXXN02008449">
    <property type="protein sequence ID" value="THD18806.1"/>
    <property type="molecule type" value="Genomic_DNA"/>
</dbReference>
<feature type="compositionally biased region" description="Basic residues" evidence="4">
    <location>
        <begin position="910"/>
        <end position="922"/>
    </location>
</feature>
<feature type="compositionally biased region" description="Polar residues" evidence="4">
    <location>
        <begin position="626"/>
        <end position="646"/>
    </location>
</feature>
<feature type="region of interest" description="Disordered" evidence="4">
    <location>
        <begin position="439"/>
        <end position="464"/>
    </location>
</feature>
<feature type="region of interest" description="Disordered" evidence="4">
    <location>
        <begin position="700"/>
        <end position="742"/>
    </location>
</feature>
<feature type="compositionally biased region" description="Low complexity" evidence="4">
    <location>
        <begin position="725"/>
        <end position="739"/>
    </location>
</feature>
<feature type="compositionally biased region" description="Basic and acidic residues" evidence="4">
    <location>
        <begin position="406"/>
        <end position="417"/>
    </location>
</feature>